<reference evidence="2 3" key="1">
    <citation type="submission" date="2018-08" db="EMBL/GenBank/DDBJ databases">
        <title>Altererythrobacter sp.Ery1 and Ery12, the genome sequencing of novel strains in genus Alterythrobacter.</title>
        <authorList>
            <person name="Cheng H."/>
            <person name="Wu Y.-H."/>
            <person name="Fang C."/>
            <person name="Xu X.-W."/>
        </authorList>
    </citation>
    <scope>NUCLEOTIDE SEQUENCE [LARGE SCALE GENOMIC DNA]</scope>
    <source>
        <strain evidence="2 3">Ery1</strain>
    </source>
</reference>
<evidence type="ECO:0000313" key="2">
    <source>
        <dbReference type="EMBL" id="RIV79314.1"/>
    </source>
</evidence>
<keyword evidence="1" id="KW-0812">Transmembrane</keyword>
<proteinExistence type="predicted"/>
<feature type="transmembrane region" description="Helical" evidence="1">
    <location>
        <begin position="240"/>
        <end position="260"/>
    </location>
</feature>
<dbReference type="RefSeq" id="WP_119512146.1">
    <property type="nucleotide sequence ID" value="NZ_QXFK01000014.1"/>
</dbReference>
<comment type="caution">
    <text evidence="2">The sequence shown here is derived from an EMBL/GenBank/DDBJ whole genome shotgun (WGS) entry which is preliminary data.</text>
</comment>
<dbReference type="OrthoDB" id="8477220at2"/>
<keyword evidence="1" id="KW-1133">Transmembrane helix</keyword>
<organism evidence="2 3">
    <name type="scientific">Pelagerythrobacter aerophilus</name>
    <dbReference type="NCBI Taxonomy" id="2306995"/>
    <lineage>
        <taxon>Bacteria</taxon>
        <taxon>Pseudomonadati</taxon>
        <taxon>Pseudomonadota</taxon>
        <taxon>Alphaproteobacteria</taxon>
        <taxon>Sphingomonadales</taxon>
        <taxon>Erythrobacteraceae</taxon>
        <taxon>Pelagerythrobacter</taxon>
    </lineage>
</organism>
<name>A0A418NJB8_9SPHN</name>
<dbReference type="Proteomes" id="UP000285092">
    <property type="component" value="Unassembled WGS sequence"/>
</dbReference>
<protein>
    <submittedName>
        <fullName evidence="2">Uncharacterized protein</fullName>
    </submittedName>
</protein>
<feature type="transmembrane region" description="Helical" evidence="1">
    <location>
        <begin position="362"/>
        <end position="391"/>
    </location>
</feature>
<feature type="transmembrane region" description="Helical" evidence="1">
    <location>
        <begin position="266"/>
        <end position="287"/>
    </location>
</feature>
<keyword evidence="3" id="KW-1185">Reference proteome</keyword>
<dbReference type="AlphaFoldDB" id="A0A418NJB8"/>
<evidence type="ECO:0000256" key="1">
    <source>
        <dbReference type="SAM" id="Phobius"/>
    </source>
</evidence>
<evidence type="ECO:0000313" key="3">
    <source>
        <dbReference type="Proteomes" id="UP000285092"/>
    </source>
</evidence>
<gene>
    <name evidence="2" type="ORF">D2V04_04765</name>
</gene>
<accession>A0A418NJB8</accession>
<dbReference type="EMBL" id="QXFK01000014">
    <property type="protein sequence ID" value="RIV79314.1"/>
    <property type="molecule type" value="Genomic_DNA"/>
</dbReference>
<sequence>MRVAILSAIHPGGEGSGAATRGLLTVAGRSVAALQLDLALRLGCERIVCLAEGLDEGVLPLLHRAEQGGATFHALSSARSLSGLVRAQDELFLFAEGVVPDPLVVGELLGERSGIIALPAEPGIEAGFERIDRDHAWAGVARLPGSAVERLVEMPFEVDAVPALLRVGLQTGTRIVPLTPSLVSDRRWALLRDEQQARAFEAAWLNQRVTLSSFAAPVHALADRAAMVLAPGVLAQRGKAALPIAGGILGLGGALAAAWWKLPPLAFGAAALGTFLLRTGETVAAFLSEGRRSGIVARVTRVLPGLAVDAIILALVGMLAPVGELADWLFGGLALLLALRIAERSQVESLARAASDRGTLALVLALCAALDQTLPGIQILVLAVLAAIYLARGERG</sequence>
<feature type="transmembrane region" description="Helical" evidence="1">
    <location>
        <begin position="299"/>
        <end position="319"/>
    </location>
</feature>
<keyword evidence="1" id="KW-0472">Membrane</keyword>